<name>A0A5P0JJ14_ECOLX</name>
<comment type="caution">
    <text evidence="2">The sequence shown here is derived from an EMBL/GenBank/DDBJ whole genome shotgun (WGS) entry which is preliminary data.</text>
</comment>
<proteinExistence type="predicted"/>
<dbReference type="RefSeq" id="WP_193562905.1">
    <property type="nucleotide sequence ID" value="NZ_JBLKGE010000134.1"/>
</dbReference>
<dbReference type="InterPro" id="IPR058530">
    <property type="entry name" value="Baseplate_J-like_C"/>
</dbReference>
<evidence type="ECO:0000313" key="3">
    <source>
        <dbReference type="Proteomes" id="UP000359125"/>
    </source>
</evidence>
<dbReference type="AlphaFoldDB" id="A0A5P0JJ14"/>
<dbReference type="Proteomes" id="UP000359125">
    <property type="component" value="Unassembled WGS sequence"/>
</dbReference>
<dbReference type="EMBL" id="RYCF01000563">
    <property type="protein sequence ID" value="MQK28257.1"/>
    <property type="molecule type" value="Genomic_DNA"/>
</dbReference>
<gene>
    <name evidence="2" type="ORF">EIZ93_29595</name>
</gene>
<reference evidence="2 3" key="1">
    <citation type="journal article" date="2019" name="Environ. Health Perspect.">
        <title>Inter-host Transmission of Carbapenemase-Producing Escherichia coli among Humans and Backyard Animals.</title>
        <authorList>
            <person name="Li J."/>
            <person name="Bi Z."/>
            <person name="Ma S."/>
            <person name="Chen B."/>
            <person name="Cai C."/>
            <person name="He J."/>
            <person name="Schwarz S."/>
            <person name="Sun C."/>
            <person name="Zhou Y."/>
            <person name="Yin J."/>
            <person name="Hulth A."/>
            <person name="Wang Y."/>
            <person name="Shen Z."/>
            <person name="Wang S."/>
            <person name="Wu C."/>
            <person name="Nilsson L.E."/>
            <person name="Walsh T.R."/>
            <person name="Borjesson S."/>
            <person name="Shen J."/>
            <person name="Sun Q."/>
            <person name="Wang Y."/>
        </authorList>
    </citation>
    <scope>NUCLEOTIDE SEQUENCE [LARGE SCALE GENOMIC DNA]</scope>
    <source>
        <strain evidence="2 3">A016f</strain>
    </source>
</reference>
<dbReference type="Pfam" id="PF26079">
    <property type="entry name" value="Baseplate_J_C"/>
    <property type="match status" value="1"/>
</dbReference>
<sequence length="103" mass="11103">PVADRVTVQSAAIVEYQINATLYLYPGPESEPIRAAAVKKLEAYITAQHRLGRDIRLSAIYAALHVEGVQRVELAAPLADIVLNSTQASFCTEYSVVTGGSDE</sequence>
<evidence type="ECO:0000313" key="2">
    <source>
        <dbReference type="EMBL" id="MQK28257.1"/>
    </source>
</evidence>
<feature type="non-terminal residue" evidence="2">
    <location>
        <position position="1"/>
    </location>
</feature>
<feature type="domain" description="Baseplate J-like C-terminal" evidence="1">
    <location>
        <begin position="16"/>
        <end position="87"/>
    </location>
</feature>
<accession>A0A5P0JJ14</accession>
<protein>
    <submittedName>
        <fullName evidence="2">Baseplate assembly protein</fullName>
    </submittedName>
</protein>
<evidence type="ECO:0000259" key="1">
    <source>
        <dbReference type="Pfam" id="PF26079"/>
    </source>
</evidence>
<organism evidence="2 3">
    <name type="scientific">Escherichia coli</name>
    <dbReference type="NCBI Taxonomy" id="562"/>
    <lineage>
        <taxon>Bacteria</taxon>
        <taxon>Pseudomonadati</taxon>
        <taxon>Pseudomonadota</taxon>
        <taxon>Gammaproteobacteria</taxon>
        <taxon>Enterobacterales</taxon>
        <taxon>Enterobacteriaceae</taxon>
        <taxon>Escherichia</taxon>
    </lineage>
</organism>